<accession>A0A430AK00</accession>
<reference evidence="2 3" key="1">
    <citation type="submission" date="2017-05" db="EMBL/GenBank/DDBJ databases">
        <title>Vagococcus spp. assemblies.</title>
        <authorList>
            <person name="Gulvik C.A."/>
        </authorList>
    </citation>
    <scope>NUCLEOTIDE SEQUENCE [LARGE SCALE GENOMIC DNA]</scope>
    <source>
        <strain evidence="2 3">DSM 24756</strain>
    </source>
</reference>
<dbReference type="InterPro" id="IPR006540">
    <property type="entry name" value="Lactococcin_972"/>
</dbReference>
<evidence type="ECO:0000313" key="2">
    <source>
        <dbReference type="EMBL" id="RSU08333.1"/>
    </source>
</evidence>
<dbReference type="AlphaFoldDB" id="A0A430AK00"/>
<keyword evidence="1" id="KW-0732">Signal</keyword>
<name>A0A430AK00_9ENTE</name>
<protein>
    <recommendedName>
        <fullName evidence="4">Lactococcin 972 family bacteriocin</fullName>
    </recommendedName>
</protein>
<feature type="signal peptide" evidence="1">
    <location>
        <begin position="1"/>
        <end position="24"/>
    </location>
</feature>
<evidence type="ECO:0000256" key="1">
    <source>
        <dbReference type="SAM" id="SignalP"/>
    </source>
</evidence>
<gene>
    <name evidence="2" type="ORF">CBF30_03575</name>
</gene>
<dbReference type="Pfam" id="PF09683">
    <property type="entry name" value="Lactococcin_972"/>
    <property type="match status" value="1"/>
</dbReference>
<sequence>MKKIMLSLFVTSVSVLGFSVSALADSGQGYPSDIATSNQAESFVVSDSPFLRLSVKVGGGTHEFGVKGIARYSQYSKYTHNSKTHKATAMMNDKYTKSGWVEKKKTASAETPKYWSYSTNNSYWATK</sequence>
<proteinExistence type="predicted"/>
<dbReference type="RefSeq" id="WP_126822835.1">
    <property type="nucleotide sequence ID" value="NZ_JBHLWU010000001.1"/>
</dbReference>
<feature type="chain" id="PRO_5019073300" description="Lactococcin 972 family bacteriocin" evidence="1">
    <location>
        <begin position="25"/>
        <end position="127"/>
    </location>
</feature>
<dbReference type="Proteomes" id="UP000288669">
    <property type="component" value="Unassembled WGS sequence"/>
</dbReference>
<dbReference type="Gene3D" id="2.60.40.2850">
    <property type="match status" value="1"/>
</dbReference>
<evidence type="ECO:0008006" key="4">
    <source>
        <dbReference type="Google" id="ProtNLM"/>
    </source>
</evidence>
<dbReference type="EMBL" id="NGJZ01000001">
    <property type="protein sequence ID" value="RSU08333.1"/>
    <property type="molecule type" value="Genomic_DNA"/>
</dbReference>
<organism evidence="2 3">
    <name type="scientific">Vagococcus entomophilus</name>
    <dbReference type="NCBI Taxonomy" id="1160095"/>
    <lineage>
        <taxon>Bacteria</taxon>
        <taxon>Bacillati</taxon>
        <taxon>Bacillota</taxon>
        <taxon>Bacilli</taxon>
        <taxon>Lactobacillales</taxon>
        <taxon>Enterococcaceae</taxon>
        <taxon>Vagococcus</taxon>
    </lineage>
</organism>
<comment type="caution">
    <text evidence="2">The sequence shown here is derived from an EMBL/GenBank/DDBJ whole genome shotgun (WGS) entry which is preliminary data.</text>
</comment>
<keyword evidence="3" id="KW-1185">Reference proteome</keyword>
<dbReference type="OrthoDB" id="2990163at2"/>
<evidence type="ECO:0000313" key="3">
    <source>
        <dbReference type="Proteomes" id="UP000288669"/>
    </source>
</evidence>